<feature type="compositionally biased region" description="Basic residues" evidence="1">
    <location>
        <begin position="336"/>
        <end position="349"/>
    </location>
</feature>
<feature type="compositionally biased region" description="Basic residues" evidence="1">
    <location>
        <begin position="273"/>
        <end position="284"/>
    </location>
</feature>
<dbReference type="EMBL" id="LK028579">
    <property type="protein sequence ID" value="CDS19112.1"/>
    <property type="molecule type" value="Genomic_DNA"/>
</dbReference>
<feature type="region of interest" description="Disordered" evidence="1">
    <location>
        <begin position="632"/>
        <end position="668"/>
    </location>
</feature>
<dbReference type="OrthoDB" id="6275763at2759"/>
<evidence type="ECO:0000313" key="2">
    <source>
        <dbReference type="EMBL" id="CDS19112.1"/>
    </source>
</evidence>
<dbReference type="AlphaFoldDB" id="A0A068WKV0"/>
<reference evidence="2" key="2">
    <citation type="submission" date="2014-06" db="EMBL/GenBank/DDBJ databases">
        <authorList>
            <person name="Aslett M."/>
        </authorList>
    </citation>
    <scope>NUCLEOTIDE SEQUENCE</scope>
</reference>
<feature type="compositionally biased region" description="Basic and acidic residues" evidence="1">
    <location>
        <begin position="193"/>
        <end position="217"/>
    </location>
</feature>
<reference evidence="4" key="3">
    <citation type="submission" date="2020-10" db="UniProtKB">
        <authorList>
            <consortium name="WormBaseParasite"/>
        </authorList>
    </citation>
    <scope>IDENTIFICATION</scope>
</reference>
<organism evidence="2">
    <name type="scientific">Echinococcus granulosus</name>
    <name type="common">Hydatid tapeworm</name>
    <dbReference type="NCBI Taxonomy" id="6210"/>
    <lineage>
        <taxon>Eukaryota</taxon>
        <taxon>Metazoa</taxon>
        <taxon>Spiralia</taxon>
        <taxon>Lophotrochozoa</taxon>
        <taxon>Platyhelminthes</taxon>
        <taxon>Cestoda</taxon>
        <taxon>Eucestoda</taxon>
        <taxon>Cyclophyllidea</taxon>
        <taxon>Taeniidae</taxon>
        <taxon>Echinococcus</taxon>
        <taxon>Echinococcus granulosus group</taxon>
    </lineage>
</organism>
<dbReference type="WBParaSite" id="EgrG_000439700">
    <property type="protein sequence ID" value="EgrG_000439700"/>
    <property type="gene ID" value="EgrG_000439700"/>
</dbReference>
<feature type="region of interest" description="Disordered" evidence="1">
    <location>
        <begin position="462"/>
        <end position="542"/>
    </location>
</feature>
<feature type="compositionally biased region" description="Basic residues" evidence="1">
    <location>
        <begin position="88"/>
        <end position="131"/>
    </location>
</feature>
<feature type="compositionally biased region" description="Basic residues" evidence="1">
    <location>
        <begin position="305"/>
        <end position="321"/>
    </location>
</feature>
<sequence length="747" mass="84123">MAAVIGRFAAVGAKTGGKFATKAVTKKGGKGLAKGMGKMGKKKGLKKLVSGKGGKFKKLAECQVKDAIMDGTDDGGDDDEGPESGEKHSKKPIKIKSPGRRHKSPSSSKSKKGSKMKNHAKSKAHASSRRRHDTDDEDDDDTDCGGEFGDSDGEVSVNKGKSKKKGKSGDYKTKYKKETKDGKKGKNHKKHHNSDDESEVIKDKKDKEGKRKKDREKEKKKKRRSRDDSSDSGSEDMRKSEKRKGKKSDKKRAQDFSEDTCSDMSDSDLENRYKKHHKKDKKARKIDSEDSLDASDMECENMTQKGRKKDRKALSRKKKEKHNTLDDDGAADGGKAWKRRKRERKKDKKSGKYETLSDSEFTSSHDAKRHFPRNQRASPHPRSSNTSSSEEEVCVSLRDVRFRKKNRMDYGRREPDESDCCSQYTSPPMHISMRELCQVIKEVSNASGGVDVKRLTKSLAERAYPSPRLSPSSVNETKERRRADGSRNAAGDTKQNLTNSNKEKYKPKKEKQLRSLQKANAEGISTPWIEPPAQTETPSRVECPPRPVNTCEELVDRDFNMMLFKVAKELIMDEYQKKKNCEPEENDEWLRAFEIVVKFDNAKDIRAAQLKHEEMKLESKYLKKGQAKHFKRSGLNGGGGRGGNDVHQNEATVPDDGDGRGGGAAEGECRRRSKLDHLYDLIYALRGAPRKGGWKRNQLALPSNVDQSAATQLVPVYLPWELPQNDPYGAYYTDSYGYENQGYYQQC</sequence>
<reference evidence="2 3" key="1">
    <citation type="journal article" date="2013" name="Nature">
        <title>The genomes of four tapeworm species reveal adaptations to parasitism.</title>
        <authorList>
            <person name="Tsai I.J."/>
            <person name="Zarowiecki M."/>
            <person name="Holroyd N."/>
            <person name="Garciarrubio A."/>
            <person name="Sanchez-Flores A."/>
            <person name="Brooks K.L."/>
            <person name="Tracey A."/>
            <person name="Bobes R.J."/>
            <person name="Fragoso G."/>
            <person name="Sciutto E."/>
            <person name="Aslett M."/>
            <person name="Beasley H."/>
            <person name="Bennett H.M."/>
            <person name="Cai J."/>
            <person name="Camicia F."/>
            <person name="Clark R."/>
            <person name="Cucher M."/>
            <person name="De Silva N."/>
            <person name="Day T.A."/>
            <person name="Deplazes P."/>
            <person name="Estrada K."/>
            <person name="Fernandez C."/>
            <person name="Holland P.W."/>
            <person name="Hou J."/>
            <person name="Hu S."/>
            <person name="Huckvale T."/>
            <person name="Hung S.S."/>
            <person name="Kamenetzky L."/>
            <person name="Keane J.A."/>
            <person name="Kiss F."/>
            <person name="Koziol U."/>
            <person name="Lambert O."/>
            <person name="Liu K."/>
            <person name="Luo X."/>
            <person name="Luo Y."/>
            <person name="Macchiaroli N."/>
            <person name="Nichol S."/>
            <person name="Paps J."/>
            <person name="Parkinson J."/>
            <person name="Pouchkina-Stantcheva N."/>
            <person name="Riddiford N."/>
            <person name="Rosenzvit M."/>
            <person name="Salinas G."/>
            <person name="Wasmuth J.D."/>
            <person name="Zamanian M."/>
            <person name="Zheng Y."/>
            <person name="Cai X."/>
            <person name="Soberon X."/>
            <person name="Olson P.D."/>
            <person name="Laclette J.P."/>
            <person name="Brehm K."/>
            <person name="Berriman M."/>
            <person name="Garciarrubio A."/>
            <person name="Bobes R.J."/>
            <person name="Fragoso G."/>
            <person name="Sanchez-Flores A."/>
            <person name="Estrada K."/>
            <person name="Cevallos M.A."/>
            <person name="Morett E."/>
            <person name="Gonzalez V."/>
            <person name="Portillo T."/>
            <person name="Ochoa-Leyva A."/>
            <person name="Jose M.V."/>
            <person name="Sciutto E."/>
            <person name="Landa A."/>
            <person name="Jimenez L."/>
            <person name="Valdes V."/>
            <person name="Carrero J.C."/>
            <person name="Larralde C."/>
            <person name="Morales-Montor J."/>
            <person name="Limon-Lason J."/>
            <person name="Soberon X."/>
            <person name="Laclette J.P."/>
        </authorList>
    </citation>
    <scope>NUCLEOTIDE SEQUENCE [LARGE SCALE GENOMIC DNA]</scope>
</reference>
<feature type="compositionally biased region" description="Basic residues" evidence="1">
    <location>
        <begin position="240"/>
        <end position="250"/>
    </location>
</feature>
<name>A0A068WKV0_ECHGR</name>
<evidence type="ECO:0000313" key="3">
    <source>
        <dbReference type="Proteomes" id="UP000492820"/>
    </source>
</evidence>
<accession>A0A068WKV0</accession>
<feature type="compositionally biased region" description="Acidic residues" evidence="1">
    <location>
        <begin position="256"/>
        <end position="268"/>
    </location>
</feature>
<feature type="compositionally biased region" description="Acidic residues" evidence="1">
    <location>
        <begin position="135"/>
        <end position="153"/>
    </location>
</feature>
<gene>
    <name evidence="2" type="ORF">EgrG_000439700</name>
</gene>
<feature type="compositionally biased region" description="Acidic residues" evidence="1">
    <location>
        <begin position="289"/>
        <end position="299"/>
    </location>
</feature>
<feature type="compositionally biased region" description="Basic and acidic residues" evidence="1">
    <location>
        <begin position="225"/>
        <end position="239"/>
    </location>
</feature>
<feature type="compositionally biased region" description="Basic and acidic residues" evidence="1">
    <location>
        <begin position="476"/>
        <end position="485"/>
    </location>
</feature>
<feature type="compositionally biased region" description="Basic and acidic residues" evidence="1">
    <location>
        <begin position="167"/>
        <end position="184"/>
    </location>
</feature>
<feature type="compositionally biased region" description="Acidic residues" evidence="1">
    <location>
        <begin position="71"/>
        <end position="83"/>
    </location>
</feature>
<proteinExistence type="predicted"/>
<feature type="region of interest" description="Disordered" evidence="1">
    <location>
        <begin position="67"/>
        <end position="421"/>
    </location>
</feature>
<dbReference type="Proteomes" id="UP000492820">
    <property type="component" value="Unassembled WGS sequence"/>
</dbReference>
<evidence type="ECO:0000313" key="4">
    <source>
        <dbReference type="WBParaSite" id="EgrG_000439700"/>
    </source>
</evidence>
<evidence type="ECO:0000256" key="1">
    <source>
        <dbReference type="SAM" id="MobiDB-lite"/>
    </source>
</evidence>
<protein>
    <submittedName>
        <fullName evidence="4">Bromo domain-containing protein</fullName>
    </submittedName>
</protein>